<keyword evidence="1" id="KW-0472">Membrane</keyword>
<keyword evidence="1" id="KW-1133">Transmembrane helix</keyword>
<gene>
    <name evidence="2" type="ORF">Tci_870263</name>
</gene>
<comment type="caution">
    <text evidence="2">The sequence shown here is derived from an EMBL/GenBank/DDBJ whole genome shotgun (WGS) entry which is preliminary data.</text>
</comment>
<name>A0A699SN39_TANCI</name>
<feature type="non-terminal residue" evidence="2">
    <location>
        <position position="1"/>
    </location>
</feature>
<evidence type="ECO:0000256" key="1">
    <source>
        <dbReference type="SAM" id="Phobius"/>
    </source>
</evidence>
<feature type="transmembrane region" description="Helical" evidence="1">
    <location>
        <begin position="38"/>
        <end position="54"/>
    </location>
</feature>
<reference evidence="2" key="1">
    <citation type="journal article" date="2019" name="Sci. Rep.">
        <title>Draft genome of Tanacetum cinerariifolium, the natural source of mosquito coil.</title>
        <authorList>
            <person name="Yamashiro T."/>
            <person name="Shiraishi A."/>
            <person name="Satake H."/>
            <person name="Nakayama K."/>
        </authorList>
    </citation>
    <scope>NUCLEOTIDE SEQUENCE</scope>
</reference>
<organism evidence="2">
    <name type="scientific">Tanacetum cinerariifolium</name>
    <name type="common">Dalmatian daisy</name>
    <name type="synonym">Chrysanthemum cinerariifolium</name>
    <dbReference type="NCBI Taxonomy" id="118510"/>
    <lineage>
        <taxon>Eukaryota</taxon>
        <taxon>Viridiplantae</taxon>
        <taxon>Streptophyta</taxon>
        <taxon>Embryophyta</taxon>
        <taxon>Tracheophyta</taxon>
        <taxon>Spermatophyta</taxon>
        <taxon>Magnoliopsida</taxon>
        <taxon>eudicotyledons</taxon>
        <taxon>Gunneridae</taxon>
        <taxon>Pentapetalae</taxon>
        <taxon>asterids</taxon>
        <taxon>campanulids</taxon>
        <taxon>Asterales</taxon>
        <taxon>Asteraceae</taxon>
        <taxon>Asteroideae</taxon>
        <taxon>Anthemideae</taxon>
        <taxon>Anthemidinae</taxon>
        <taxon>Tanacetum</taxon>
    </lineage>
</organism>
<protein>
    <submittedName>
        <fullName evidence="2">Uncharacterized protein</fullName>
    </submittedName>
</protein>
<evidence type="ECO:0000313" key="2">
    <source>
        <dbReference type="EMBL" id="GFC98293.1"/>
    </source>
</evidence>
<proteinExistence type="predicted"/>
<sequence length="65" mass="7206">CKTNVLVEAYQRAKAAAATGGTNTLGDLPTRRKYVQGAWWKVLSVTVIVGVNVVRRTYWELKIQG</sequence>
<dbReference type="AlphaFoldDB" id="A0A699SN39"/>
<keyword evidence="1" id="KW-0812">Transmembrane</keyword>
<dbReference type="EMBL" id="BKCJ011171288">
    <property type="protein sequence ID" value="GFC98293.1"/>
    <property type="molecule type" value="Genomic_DNA"/>
</dbReference>
<accession>A0A699SN39</accession>